<evidence type="ECO:0000313" key="3">
    <source>
        <dbReference type="Proteomes" id="UP001305414"/>
    </source>
</evidence>
<sequence length="66" mass="7750">MGFTINEISTCGRELFIVDIVFTVITIGFLLLRFWSARISRRKLYPDDIFVLFAFVSWHIFGIMLC</sequence>
<name>A0AAN7Z4L9_9PEZI</name>
<gene>
    <name evidence="2" type="ORF">RRF57_002573</name>
</gene>
<comment type="caution">
    <text evidence="2">The sequence shown here is derived from an EMBL/GenBank/DDBJ whole genome shotgun (WGS) entry which is preliminary data.</text>
</comment>
<keyword evidence="1" id="KW-1133">Transmembrane helix</keyword>
<keyword evidence="1" id="KW-0812">Transmembrane</keyword>
<feature type="transmembrane region" description="Helical" evidence="1">
    <location>
        <begin position="15"/>
        <end position="36"/>
    </location>
</feature>
<feature type="transmembrane region" description="Helical" evidence="1">
    <location>
        <begin position="48"/>
        <end position="65"/>
    </location>
</feature>
<organism evidence="2 3">
    <name type="scientific">Xylaria bambusicola</name>
    <dbReference type="NCBI Taxonomy" id="326684"/>
    <lineage>
        <taxon>Eukaryota</taxon>
        <taxon>Fungi</taxon>
        <taxon>Dikarya</taxon>
        <taxon>Ascomycota</taxon>
        <taxon>Pezizomycotina</taxon>
        <taxon>Sordariomycetes</taxon>
        <taxon>Xylariomycetidae</taxon>
        <taxon>Xylariales</taxon>
        <taxon>Xylariaceae</taxon>
        <taxon>Xylaria</taxon>
    </lineage>
</organism>
<accession>A0AAN7Z4L9</accession>
<reference evidence="2 3" key="1">
    <citation type="submission" date="2023-10" db="EMBL/GenBank/DDBJ databases">
        <title>Draft genome sequence of Xylaria bambusicola isolate GMP-LS, the root and basal stem rot pathogen of sugarcane in Indonesia.</title>
        <authorList>
            <person name="Selvaraj P."/>
            <person name="Muralishankar V."/>
            <person name="Muruganantham S."/>
            <person name="Sp S."/>
            <person name="Haryani S."/>
            <person name="Lau K.J.X."/>
            <person name="Naqvi N.I."/>
        </authorList>
    </citation>
    <scope>NUCLEOTIDE SEQUENCE [LARGE SCALE GENOMIC DNA]</scope>
    <source>
        <strain evidence="2">GMP-LS</strain>
    </source>
</reference>
<dbReference type="Proteomes" id="UP001305414">
    <property type="component" value="Unassembled WGS sequence"/>
</dbReference>
<keyword evidence="3" id="KW-1185">Reference proteome</keyword>
<protein>
    <submittedName>
        <fullName evidence="2">Uncharacterized protein</fullName>
    </submittedName>
</protein>
<dbReference type="EMBL" id="JAWHQM010000004">
    <property type="protein sequence ID" value="KAK5626858.1"/>
    <property type="molecule type" value="Genomic_DNA"/>
</dbReference>
<dbReference type="AlphaFoldDB" id="A0AAN7Z4L9"/>
<evidence type="ECO:0000256" key="1">
    <source>
        <dbReference type="SAM" id="Phobius"/>
    </source>
</evidence>
<proteinExistence type="predicted"/>
<keyword evidence="1" id="KW-0472">Membrane</keyword>
<evidence type="ECO:0000313" key="2">
    <source>
        <dbReference type="EMBL" id="KAK5626858.1"/>
    </source>
</evidence>